<dbReference type="AlphaFoldDB" id="A0A183IGV4"/>
<evidence type="ECO:0000256" key="1">
    <source>
        <dbReference type="SAM" id="MobiDB-lite"/>
    </source>
</evidence>
<protein>
    <submittedName>
        <fullName evidence="4">PI31_Prot_N domain-containing protein</fullName>
    </submittedName>
</protein>
<feature type="region of interest" description="Disordered" evidence="1">
    <location>
        <begin position="259"/>
        <end position="289"/>
    </location>
</feature>
<keyword evidence="3" id="KW-1185">Reference proteome</keyword>
<reference evidence="4" key="1">
    <citation type="submission" date="2016-06" db="UniProtKB">
        <authorList>
            <consortium name="WormBaseParasite"/>
        </authorList>
    </citation>
    <scope>IDENTIFICATION</scope>
</reference>
<name>A0A183IGV4_9BILA</name>
<sequence length="289" mass="31659">MKLNLKFRGQRHSITVENSVDLVTLMAMAVEAFHLEGRFYLSLNGVDKISRDLDVVTIDTLGLVNGDTIYVLECPCETAAVCSAESNLHANAALASVLKSLNLTSNSEVLCATIHHLLIENGFKNVGEGEGLPADWRQLSGVGFFRLLYENQISSVIVELTITIHGKDTDNEVAYVRASFDVGIEKDNVEVPVALTQQLGTFSQGSDNNIQDPDHAQFPGIGGPADLNPLYPFRPPRLPQNFPAAPRQPFGPRFDPLYPDAPGLIDIPRPGRPRRRPNPDGYDPPFGFL</sequence>
<dbReference type="Gene3D" id="3.40.1000.30">
    <property type="match status" value="1"/>
</dbReference>
<proteinExistence type="predicted"/>
<dbReference type="Proteomes" id="UP000270296">
    <property type="component" value="Unassembled WGS sequence"/>
</dbReference>
<organism evidence="4">
    <name type="scientific">Soboliphyme baturini</name>
    <dbReference type="NCBI Taxonomy" id="241478"/>
    <lineage>
        <taxon>Eukaryota</taxon>
        <taxon>Metazoa</taxon>
        <taxon>Ecdysozoa</taxon>
        <taxon>Nematoda</taxon>
        <taxon>Enoplea</taxon>
        <taxon>Dorylaimia</taxon>
        <taxon>Dioctophymatida</taxon>
        <taxon>Dioctophymatoidea</taxon>
        <taxon>Soboliphymatidae</taxon>
        <taxon>Soboliphyme</taxon>
    </lineage>
</organism>
<feature type="compositionally biased region" description="Low complexity" evidence="1">
    <location>
        <begin position="279"/>
        <end position="289"/>
    </location>
</feature>
<evidence type="ECO:0000313" key="3">
    <source>
        <dbReference type="Proteomes" id="UP000270296"/>
    </source>
</evidence>
<dbReference type="EMBL" id="UZAM01007439">
    <property type="protein sequence ID" value="VDO99145.1"/>
    <property type="molecule type" value="Genomic_DNA"/>
</dbReference>
<evidence type="ECO:0000313" key="4">
    <source>
        <dbReference type="WBParaSite" id="SBAD_0000298801-mRNA-1"/>
    </source>
</evidence>
<gene>
    <name evidence="2" type="ORF">SBAD_LOCUS2849</name>
</gene>
<reference evidence="2 3" key="2">
    <citation type="submission" date="2018-11" db="EMBL/GenBank/DDBJ databases">
        <authorList>
            <consortium name="Pathogen Informatics"/>
        </authorList>
    </citation>
    <scope>NUCLEOTIDE SEQUENCE [LARGE SCALE GENOMIC DNA]</scope>
</reference>
<feature type="region of interest" description="Disordered" evidence="1">
    <location>
        <begin position="212"/>
        <end position="232"/>
    </location>
</feature>
<evidence type="ECO:0000313" key="2">
    <source>
        <dbReference type="EMBL" id="VDO99145.1"/>
    </source>
</evidence>
<dbReference type="WBParaSite" id="SBAD_0000298801-mRNA-1">
    <property type="protein sequence ID" value="SBAD_0000298801-mRNA-1"/>
    <property type="gene ID" value="SBAD_0000298801"/>
</dbReference>
<accession>A0A183IGV4</accession>